<name>A0A8J4QPE9_9ROSI</name>
<evidence type="ECO:0000313" key="1">
    <source>
        <dbReference type="EMBL" id="KAF3950194.1"/>
    </source>
</evidence>
<comment type="caution">
    <text evidence="1">The sequence shown here is derived from an EMBL/GenBank/DDBJ whole genome shotgun (WGS) entry which is preliminary data.</text>
</comment>
<dbReference type="EMBL" id="JRKL02005614">
    <property type="protein sequence ID" value="KAF3950194.1"/>
    <property type="molecule type" value="Genomic_DNA"/>
</dbReference>
<dbReference type="Proteomes" id="UP000737018">
    <property type="component" value="Unassembled WGS sequence"/>
</dbReference>
<proteinExistence type="predicted"/>
<evidence type="ECO:0000313" key="2">
    <source>
        <dbReference type="Proteomes" id="UP000737018"/>
    </source>
</evidence>
<reference evidence="1" key="1">
    <citation type="submission" date="2020-03" db="EMBL/GenBank/DDBJ databases">
        <title>Castanea mollissima Vanexum genome sequencing.</title>
        <authorList>
            <person name="Staton M."/>
        </authorList>
    </citation>
    <scope>NUCLEOTIDE SEQUENCE</scope>
    <source>
        <tissue evidence="1">Leaf</tissue>
    </source>
</reference>
<sequence length="155" mass="17209">MSLTAHSSSFLSLLITNRSLADQDRKVALVLGAHAPSLKPNQDYLCTESYSNSARVAYGLAYLSQDNEVESTCGFSWEARCMLLRTRFTQLVRAQLSRILVVRDQNGQQFSILDLMAFFARSEVGSHMLSGRGRSSSSPCSHASLWLQDSVSRLK</sequence>
<protein>
    <submittedName>
        <fullName evidence="1">Uncharacterized protein</fullName>
    </submittedName>
</protein>
<keyword evidence="2" id="KW-1185">Reference proteome</keyword>
<dbReference type="AlphaFoldDB" id="A0A8J4QPE9"/>
<organism evidence="1 2">
    <name type="scientific">Castanea mollissima</name>
    <name type="common">Chinese chestnut</name>
    <dbReference type="NCBI Taxonomy" id="60419"/>
    <lineage>
        <taxon>Eukaryota</taxon>
        <taxon>Viridiplantae</taxon>
        <taxon>Streptophyta</taxon>
        <taxon>Embryophyta</taxon>
        <taxon>Tracheophyta</taxon>
        <taxon>Spermatophyta</taxon>
        <taxon>Magnoliopsida</taxon>
        <taxon>eudicotyledons</taxon>
        <taxon>Gunneridae</taxon>
        <taxon>Pentapetalae</taxon>
        <taxon>rosids</taxon>
        <taxon>fabids</taxon>
        <taxon>Fagales</taxon>
        <taxon>Fagaceae</taxon>
        <taxon>Castanea</taxon>
    </lineage>
</organism>
<gene>
    <name evidence="1" type="ORF">CMV_024020</name>
</gene>
<accession>A0A8J4QPE9</accession>